<dbReference type="OrthoDB" id="776842at2759"/>
<evidence type="ECO:0000313" key="3">
    <source>
        <dbReference type="Proteomes" id="UP000243579"/>
    </source>
</evidence>
<dbReference type="Gene3D" id="3.80.10.10">
    <property type="entry name" value="Ribonuclease Inhibitor"/>
    <property type="match status" value="1"/>
</dbReference>
<organism evidence="2 3">
    <name type="scientific">Achlya hypogyna</name>
    <name type="common">Oomycete</name>
    <name type="synonym">Protoachlya hypogyna</name>
    <dbReference type="NCBI Taxonomy" id="1202772"/>
    <lineage>
        <taxon>Eukaryota</taxon>
        <taxon>Sar</taxon>
        <taxon>Stramenopiles</taxon>
        <taxon>Oomycota</taxon>
        <taxon>Saprolegniomycetes</taxon>
        <taxon>Saprolegniales</taxon>
        <taxon>Achlyaceae</taxon>
        <taxon>Achlya</taxon>
    </lineage>
</organism>
<dbReference type="PANTHER" id="PTHR47988">
    <property type="entry name" value="SOMATIC EMBRYOGENESIS RECEPTOR KINASE 1"/>
    <property type="match status" value="1"/>
</dbReference>
<sequence>MLFWATGGPSWRQPWPVADPSSDPCIDGWYGVHCNFRGQIKTLRLASHGLVGYLPAAFTRLSTLEELWRSCDEKMELRDVSSNALSQSLPNTIGQLRALRVLRLNNNAFTGPVPTELSQLPRLEVLAIELNQFQAPLPNAVYSMQAKGLAMVTFDVSLTPTVFDSQ</sequence>
<accession>A0A1V9Z2C4</accession>
<comment type="caution">
    <text evidence="2">The sequence shown here is derived from an EMBL/GenBank/DDBJ whole genome shotgun (WGS) entry which is preliminary data.</text>
</comment>
<dbReference type="InterPro" id="IPR032675">
    <property type="entry name" value="LRR_dom_sf"/>
</dbReference>
<gene>
    <name evidence="2" type="ORF">ACHHYP_04019</name>
</gene>
<keyword evidence="3" id="KW-1185">Reference proteome</keyword>
<evidence type="ECO:0000256" key="1">
    <source>
        <dbReference type="ARBA" id="ARBA00022729"/>
    </source>
</evidence>
<proteinExistence type="predicted"/>
<dbReference type="AlphaFoldDB" id="A0A1V9Z2C4"/>
<dbReference type="Pfam" id="PF00560">
    <property type="entry name" value="LRR_1"/>
    <property type="match status" value="1"/>
</dbReference>
<dbReference type="SUPFAM" id="SSF52058">
    <property type="entry name" value="L domain-like"/>
    <property type="match status" value="1"/>
</dbReference>
<dbReference type="InterPro" id="IPR001611">
    <property type="entry name" value="Leu-rich_rpt"/>
</dbReference>
<dbReference type="Proteomes" id="UP000243579">
    <property type="component" value="Unassembled WGS sequence"/>
</dbReference>
<dbReference type="EMBL" id="JNBR01000479">
    <property type="protein sequence ID" value="OQR92149.1"/>
    <property type="molecule type" value="Genomic_DNA"/>
</dbReference>
<reference evidence="2 3" key="1">
    <citation type="journal article" date="2014" name="Genome Biol. Evol.">
        <title>The secreted proteins of Achlya hypogyna and Thraustotheca clavata identify the ancestral oomycete secretome and reveal gene acquisitions by horizontal gene transfer.</title>
        <authorList>
            <person name="Misner I."/>
            <person name="Blouin N."/>
            <person name="Leonard G."/>
            <person name="Richards T.A."/>
            <person name="Lane C.E."/>
        </authorList>
    </citation>
    <scope>NUCLEOTIDE SEQUENCE [LARGE SCALE GENOMIC DNA]</scope>
    <source>
        <strain evidence="2 3">ATCC 48635</strain>
    </source>
</reference>
<evidence type="ECO:0000313" key="2">
    <source>
        <dbReference type="EMBL" id="OQR92149.1"/>
    </source>
</evidence>
<name>A0A1V9Z2C4_ACHHY</name>
<evidence type="ECO:0008006" key="4">
    <source>
        <dbReference type="Google" id="ProtNLM"/>
    </source>
</evidence>
<dbReference type="STRING" id="1202772.A0A1V9Z2C4"/>
<keyword evidence="1" id="KW-0732">Signal</keyword>
<protein>
    <recommendedName>
        <fullName evidence="4">Leucine-rich repeat-containing N-terminal plant-type domain-containing protein</fullName>
    </recommendedName>
</protein>